<dbReference type="InterPro" id="IPR011333">
    <property type="entry name" value="SKP1/BTB/POZ_sf"/>
</dbReference>
<dbReference type="Proteomes" id="UP000313359">
    <property type="component" value="Unassembled WGS sequence"/>
</dbReference>
<organism evidence="2 3">
    <name type="scientific">Lentinus tigrinus ALCF2SS1-6</name>
    <dbReference type="NCBI Taxonomy" id="1328759"/>
    <lineage>
        <taxon>Eukaryota</taxon>
        <taxon>Fungi</taxon>
        <taxon>Dikarya</taxon>
        <taxon>Basidiomycota</taxon>
        <taxon>Agaricomycotina</taxon>
        <taxon>Agaricomycetes</taxon>
        <taxon>Polyporales</taxon>
        <taxon>Polyporaceae</taxon>
        <taxon>Lentinus</taxon>
    </lineage>
</organism>
<feature type="domain" description="BTB" evidence="1">
    <location>
        <begin position="11"/>
        <end position="89"/>
    </location>
</feature>
<evidence type="ECO:0000313" key="2">
    <source>
        <dbReference type="EMBL" id="RPD53661.1"/>
    </source>
</evidence>
<dbReference type="AlphaFoldDB" id="A0A5C2RRA9"/>
<sequence>MDSEFWSKDGDRVILVAGDTWFSVHRDALSHHSSVLAGMFDSLPKSPISVCFPCNPPINSTQFLDIDDSPEDLRYILRALLSHGGSLSDQPCVDEVSALARLGHKYQIHSLLDNVAKFLQDHFCTDFNLWSAHDDLVPTGWKPVHAIGVVNIARLLGCPSILPTALAVCCAVNGTEMVRGYERADGTRETLCTDDIARCADTARRLSQGTSAAICHAFATHKESARDSKCSDPKTCGDEMHRLLCAYADTARDRELFTDRHPFRDWKYYLGTRVDESRICEGCNIMLRDRFVERQRELWDRLPAIVGVMVEG</sequence>
<reference evidence="2" key="1">
    <citation type="journal article" date="2018" name="Genome Biol. Evol.">
        <title>Genomics and development of Lentinus tigrinus, a white-rot wood-decaying mushroom with dimorphic fruiting bodies.</title>
        <authorList>
            <person name="Wu B."/>
            <person name="Xu Z."/>
            <person name="Knudson A."/>
            <person name="Carlson A."/>
            <person name="Chen N."/>
            <person name="Kovaka S."/>
            <person name="LaButti K."/>
            <person name="Lipzen A."/>
            <person name="Pennachio C."/>
            <person name="Riley R."/>
            <person name="Schakwitz W."/>
            <person name="Umezawa K."/>
            <person name="Ohm R.A."/>
            <person name="Grigoriev I.V."/>
            <person name="Nagy L.G."/>
            <person name="Gibbons J."/>
            <person name="Hibbett D."/>
        </authorList>
    </citation>
    <scope>NUCLEOTIDE SEQUENCE [LARGE SCALE GENOMIC DNA]</scope>
    <source>
        <strain evidence="2">ALCF2SS1-6</strain>
    </source>
</reference>
<dbReference type="CDD" id="cd18186">
    <property type="entry name" value="BTB_POZ_ZBTB_KLHL-like"/>
    <property type="match status" value="1"/>
</dbReference>
<accession>A0A5C2RRA9</accession>
<dbReference type="STRING" id="1328759.A0A5C2RRA9"/>
<proteinExistence type="predicted"/>
<dbReference type="Gene3D" id="3.30.710.10">
    <property type="entry name" value="Potassium Channel Kv1.1, Chain A"/>
    <property type="match status" value="1"/>
</dbReference>
<protein>
    <recommendedName>
        <fullName evidence="1">BTB domain-containing protein</fullName>
    </recommendedName>
</protein>
<dbReference type="PROSITE" id="PS50097">
    <property type="entry name" value="BTB"/>
    <property type="match status" value="1"/>
</dbReference>
<evidence type="ECO:0000313" key="3">
    <source>
        <dbReference type="Proteomes" id="UP000313359"/>
    </source>
</evidence>
<gene>
    <name evidence="2" type="ORF">L227DRAFT_581220</name>
</gene>
<dbReference type="InterPro" id="IPR000210">
    <property type="entry name" value="BTB/POZ_dom"/>
</dbReference>
<dbReference type="OrthoDB" id="3036049at2759"/>
<dbReference type="SMART" id="SM00225">
    <property type="entry name" value="BTB"/>
    <property type="match status" value="1"/>
</dbReference>
<keyword evidence="3" id="KW-1185">Reference proteome</keyword>
<dbReference type="SUPFAM" id="SSF54695">
    <property type="entry name" value="POZ domain"/>
    <property type="match status" value="1"/>
</dbReference>
<evidence type="ECO:0000259" key="1">
    <source>
        <dbReference type="PROSITE" id="PS50097"/>
    </source>
</evidence>
<name>A0A5C2RRA9_9APHY</name>
<dbReference type="Pfam" id="PF00651">
    <property type="entry name" value="BTB"/>
    <property type="match status" value="1"/>
</dbReference>
<dbReference type="EMBL" id="ML122318">
    <property type="protein sequence ID" value="RPD53661.1"/>
    <property type="molecule type" value="Genomic_DNA"/>
</dbReference>